<feature type="region of interest" description="Disordered" evidence="1">
    <location>
        <begin position="45"/>
        <end position="74"/>
    </location>
</feature>
<evidence type="ECO:0000313" key="2">
    <source>
        <dbReference type="EMBL" id="NJC25371.1"/>
    </source>
</evidence>
<comment type="caution">
    <text evidence="2">The sequence shown here is derived from an EMBL/GenBank/DDBJ whole genome shotgun (WGS) entry which is preliminary data.</text>
</comment>
<name>A0ABX0X8Q6_9BACT</name>
<evidence type="ECO:0000313" key="3">
    <source>
        <dbReference type="Proteomes" id="UP000770785"/>
    </source>
</evidence>
<gene>
    <name evidence="2" type="ORF">GGR27_000852</name>
</gene>
<proteinExistence type="predicted"/>
<accession>A0ABX0X8Q6</accession>
<dbReference type="EMBL" id="JAATJH010000001">
    <property type="protein sequence ID" value="NJC25371.1"/>
    <property type="molecule type" value="Genomic_DNA"/>
</dbReference>
<sequence>MHPVQKHLMDTEFSGLEGTRFEGTIALSDELINLGILEALAKLKSAGQPNTTETTAPKVAVQGPSESSEPSVDPKALLQKLNVDKLRYRTEDGKTMVDIKLNFG</sequence>
<dbReference type="RefSeq" id="WP_168036125.1">
    <property type="nucleotide sequence ID" value="NZ_JAATJH010000001.1"/>
</dbReference>
<dbReference type="Proteomes" id="UP000770785">
    <property type="component" value="Unassembled WGS sequence"/>
</dbReference>
<organism evidence="2 3">
    <name type="scientific">Neolewinella antarctica</name>
    <dbReference type="NCBI Taxonomy" id="442734"/>
    <lineage>
        <taxon>Bacteria</taxon>
        <taxon>Pseudomonadati</taxon>
        <taxon>Bacteroidota</taxon>
        <taxon>Saprospiria</taxon>
        <taxon>Saprospirales</taxon>
        <taxon>Lewinellaceae</taxon>
        <taxon>Neolewinella</taxon>
    </lineage>
</organism>
<evidence type="ECO:0000256" key="1">
    <source>
        <dbReference type="SAM" id="MobiDB-lite"/>
    </source>
</evidence>
<reference evidence="2 3" key="1">
    <citation type="submission" date="2020-03" db="EMBL/GenBank/DDBJ databases">
        <title>Genomic Encyclopedia of Type Strains, Phase IV (KMG-IV): sequencing the most valuable type-strain genomes for metagenomic binning, comparative biology and taxonomic classification.</title>
        <authorList>
            <person name="Goeker M."/>
        </authorList>
    </citation>
    <scope>NUCLEOTIDE SEQUENCE [LARGE SCALE GENOMIC DNA]</scope>
    <source>
        <strain evidence="2 3">DSM 105096</strain>
    </source>
</reference>
<protein>
    <submittedName>
        <fullName evidence="2">Uncharacterized protein</fullName>
    </submittedName>
</protein>
<keyword evidence="3" id="KW-1185">Reference proteome</keyword>